<sequence>MQAYFAALVMLSIAAFIENRCSTPGLRPEWPPADRAFKVLGRSAFAVWLGLLAWGFVKFSWWQPAAGIVGSLAANALVLQAGPRPMWPGVSMGLSILGLMLASWVLVRIF</sequence>
<dbReference type="RefSeq" id="WP_127789597.1">
    <property type="nucleotide sequence ID" value="NZ_SACL01000009.1"/>
</dbReference>
<keyword evidence="1" id="KW-1133">Transmembrane helix</keyword>
<evidence type="ECO:0000256" key="1">
    <source>
        <dbReference type="SAM" id="Phobius"/>
    </source>
</evidence>
<dbReference type="AlphaFoldDB" id="A0A437M2A2"/>
<proteinExistence type="predicted"/>
<evidence type="ECO:0000313" key="2">
    <source>
        <dbReference type="EMBL" id="RVT91850.1"/>
    </source>
</evidence>
<feature type="transmembrane region" description="Helical" evidence="1">
    <location>
        <begin position="87"/>
        <end position="107"/>
    </location>
</feature>
<feature type="transmembrane region" description="Helical" evidence="1">
    <location>
        <begin position="39"/>
        <end position="57"/>
    </location>
</feature>
<name>A0A437M2A2_9PROT</name>
<evidence type="ECO:0000313" key="3">
    <source>
        <dbReference type="Proteomes" id="UP000282957"/>
    </source>
</evidence>
<keyword evidence="1" id="KW-0472">Membrane</keyword>
<protein>
    <recommendedName>
        <fullName evidence="4">Multidrug DMT transporter permease</fullName>
    </recommendedName>
</protein>
<comment type="caution">
    <text evidence="2">The sequence shown here is derived from an EMBL/GenBank/DDBJ whole genome shotgun (WGS) entry which is preliminary data.</text>
</comment>
<dbReference type="OrthoDB" id="7276059at2"/>
<evidence type="ECO:0008006" key="4">
    <source>
        <dbReference type="Google" id="ProtNLM"/>
    </source>
</evidence>
<dbReference type="EMBL" id="SACL01000009">
    <property type="protein sequence ID" value="RVT91850.1"/>
    <property type="molecule type" value="Genomic_DNA"/>
</dbReference>
<accession>A0A437M2A2</accession>
<keyword evidence="3" id="KW-1185">Reference proteome</keyword>
<keyword evidence="1" id="KW-0812">Transmembrane</keyword>
<gene>
    <name evidence="2" type="ORF">EOD42_21290</name>
</gene>
<dbReference type="Proteomes" id="UP000282957">
    <property type="component" value="Unassembled WGS sequence"/>
</dbReference>
<organism evidence="2 3">
    <name type="scientific">Rhodovarius crocodyli</name>
    <dbReference type="NCBI Taxonomy" id="1979269"/>
    <lineage>
        <taxon>Bacteria</taxon>
        <taxon>Pseudomonadati</taxon>
        <taxon>Pseudomonadota</taxon>
        <taxon>Alphaproteobacteria</taxon>
        <taxon>Acetobacterales</taxon>
        <taxon>Roseomonadaceae</taxon>
        <taxon>Rhodovarius</taxon>
    </lineage>
</organism>
<reference evidence="2 3" key="1">
    <citation type="submission" date="2019-01" db="EMBL/GenBank/DDBJ databases">
        <authorList>
            <person name="Chen W.-M."/>
        </authorList>
    </citation>
    <scope>NUCLEOTIDE SEQUENCE [LARGE SCALE GENOMIC DNA]</scope>
    <source>
        <strain evidence="2 3">CCP-6</strain>
    </source>
</reference>